<accession>A0ABS1E299</accession>
<evidence type="ECO:0000256" key="1">
    <source>
        <dbReference type="SAM" id="MobiDB-lite"/>
    </source>
</evidence>
<evidence type="ECO:0000313" key="6">
    <source>
        <dbReference type="EMBL" id="MBK1725838.1"/>
    </source>
</evidence>
<comment type="caution">
    <text evidence="6">The sequence shown here is derived from an EMBL/GenBank/DDBJ whole genome shotgun (WGS) entry which is preliminary data.</text>
</comment>
<evidence type="ECO:0000259" key="3">
    <source>
        <dbReference type="Pfam" id="PF13387"/>
    </source>
</evidence>
<evidence type="ECO:0008006" key="8">
    <source>
        <dbReference type="Google" id="ProtNLM"/>
    </source>
</evidence>
<dbReference type="Pfam" id="PF13387">
    <property type="entry name" value="Lnb_N"/>
    <property type="match status" value="1"/>
</dbReference>
<organism evidence="6 7">
    <name type="scientific">Halorhodospira neutriphila</name>
    <dbReference type="NCBI Taxonomy" id="168379"/>
    <lineage>
        <taxon>Bacteria</taxon>
        <taxon>Pseudomonadati</taxon>
        <taxon>Pseudomonadota</taxon>
        <taxon>Gammaproteobacteria</taxon>
        <taxon>Chromatiales</taxon>
        <taxon>Ectothiorhodospiraceae</taxon>
        <taxon>Halorhodospira</taxon>
    </lineage>
</organism>
<dbReference type="InterPro" id="IPR057162">
    <property type="entry name" value="DUF7840"/>
</dbReference>
<feature type="region of interest" description="Disordered" evidence="1">
    <location>
        <begin position="402"/>
        <end position="430"/>
    </location>
</feature>
<feature type="signal peptide" evidence="2">
    <location>
        <begin position="1"/>
        <end position="29"/>
    </location>
</feature>
<name>A0ABS1E299_9GAMM</name>
<dbReference type="RefSeq" id="WP_200256361.1">
    <property type="nucleotide sequence ID" value="NZ_NRSH01000012.1"/>
</dbReference>
<dbReference type="InterPro" id="IPR025178">
    <property type="entry name" value="Lnb_N"/>
</dbReference>
<keyword evidence="7" id="KW-1185">Reference proteome</keyword>
<feature type="domain" description="DUF7840" evidence="4">
    <location>
        <begin position="417"/>
        <end position="649"/>
    </location>
</feature>
<reference evidence="6 7" key="1">
    <citation type="journal article" date="2020" name="Microorganisms">
        <title>Osmotic Adaptation and Compatible Solute Biosynthesis of Phototrophic Bacteria as Revealed from Genome Analyses.</title>
        <authorList>
            <person name="Imhoff J.F."/>
            <person name="Rahn T."/>
            <person name="Kunzel S."/>
            <person name="Keller A."/>
            <person name="Neulinger S.C."/>
        </authorList>
    </citation>
    <scope>NUCLEOTIDE SEQUENCE [LARGE SCALE GENOMIC DNA]</scope>
    <source>
        <strain evidence="6 7">DSM 15116</strain>
    </source>
</reference>
<keyword evidence="2" id="KW-0732">Signal</keyword>
<dbReference type="EMBL" id="NRSH01000012">
    <property type="protein sequence ID" value="MBK1725838.1"/>
    <property type="molecule type" value="Genomic_DNA"/>
</dbReference>
<dbReference type="Pfam" id="PF25222">
    <property type="entry name" value="DUF7840"/>
    <property type="match status" value="1"/>
</dbReference>
<evidence type="ECO:0000313" key="7">
    <source>
        <dbReference type="Proteomes" id="UP000738126"/>
    </source>
</evidence>
<evidence type="ECO:0000256" key="2">
    <source>
        <dbReference type="SAM" id="SignalP"/>
    </source>
</evidence>
<proteinExistence type="predicted"/>
<dbReference type="InterPro" id="IPR057165">
    <property type="entry name" value="DUF7843"/>
</dbReference>
<feature type="chain" id="PRO_5045127759" description="DUF4105 domain-containing protein" evidence="2">
    <location>
        <begin position="30"/>
        <end position="650"/>
    </location>
</feature>
<feature type="domain" description="Lnb N-terminal periplasmic" evidence="3">
    <location>
        <begin position="144"/>
        <end position="312"/>
    </location>
</feature>
<evidence type="ECO:0000259" key="5">
    <source>
        <dbReference type="Pfam" id="PF25225"/>
    </source>
</evidence>
<sequence>MQYRPPSRRRGRVGCGLVVLLAALLPATAAGVTTPEAAAHSPAARALAEAPRWQRLLAYEPRATRPGPSGAVHSPGFYLSAAGDETPLEELQATVAALFAPVVPGAEGAHAACRFPARRRLLVRELGLDALTRPLPRPACRTYRAWRERVDAERAVLVYADAYMGNPASMFGHTLLRLDGGDGRRHPLTAFAVNHAAQTREDSGIVFAVRGVLGGYPGQYALMPYHRKVREYVRVDSRDLWEYELRLDEAAIDRLLAHLWELRGAAMPYYFFYQNCSFRLLALLEAAEPGLSLRRRFDLWALPSDTVRAVAEAGLVADVDYRPSRRRVLDHALESLPPADARRARQLAQGELAVDAPALQRLPAERRAHILETAYAYLDYAASRGTAASGSRQRRHRLLAARSRLDAPRLAEPQRPPVRPDEGHPTKRLGAGLGSLAGVGYAELRWRAAYHDLLDPPAGYRPAAQVDFLEVVARLYRDEPAEAGREPEGGAALERLRLVELRSLGVRNQPFPEWAWGAHAGLQRHRAASGRRPLMAELAGDVGPAWALDEDAAWRLQLAGAAALRASPQLEDRARLGAGLRGELHYRRGPLGLRLTGKGLRFHDGRGAWRLRAEAALSLGREAALRLHAERREEFDVLVDSAGLTLYRYF</sequence>
<dbReference type="Pfam" id="PF25225">
    <property type="entry name" value="DUF7843"/>
    <property type="match status" value="1"/>
</dbReference>
<protein>
    <recommendedName>
        <fullName evidence="8">DUF4105 domain-containing protein</fullName>
    </recommendedName>
</protein>
<evidence type="ECO:0000259" key="4">
    <source>
        <dbReference type="Pfam" id="PF25222"/>
    </source>
</evidence>
<feature type="domain" description="DUF7843" evidence="5">
    <location>
        <begin position="46"/>
        <end position="123"/>
    </location>
</feature>
<dbReference type="Proteomes" id="UP000738126">
    <property type="component" value="Unassembled WGS sequence"/>
</dbReference>
<gene>
    <name evidence="6" type="ORF">CKO13_02130</name>
</gene>